<protein>
    <submittedName>
        <fullName evidence="1">DUF938 domain-containing protein</fullName>
    </submittedName>
</protein>
<dbReference type="EMBL" id="CP027665">
    <property type="protein sequence ID" value="AVO39004.1"/>
    <property type="molecule type" value="Genomic_DNA"/>
</dbReference>
<sequence length="219" mass="23096">MIRKSLPATASFAHPQEGDRLFAPSAASNAPPICDLLDRYAPETGAALELASGTGQHVVAFAATRPGLTWQPTEPDAVRRASIAAHVADAGLTNVAPPLALDAARPGWSASQSGKALVVLVNLLHLISDTEAETVIAETARALALDGRFLLYGPFMRAGALTSDGDRSFHAALQASDPEIGYKDDRQVAGWARSAGLTPVARVEMPANNLALVWERRRT</sequence>
<dbReference type="InterPro" id="IPR029063">
    <property type="entry name" value="SAM-dependent_MTases_sf"/>
</dbReference>
<organism evidence="1 2">
    <name type="scientific">Pukyongiella litopenaei</name>
    <dbReference type="NCBI Taxonomy" id="2605946"/>
    <lineage>
        <taxon>Bacteria</taxon>
        <taxon>Pseudomonadati</taxon>
        <taxon>Pseudomonadota</taxon>
        <taxon>Alphaproteobacteria</taxon>
        <taxon>Rhodobacterales</taxon>
        <taxon>Paracoccaceae</taxon>
        <taxon>Pukyongiella</taxon>
    </lineage>
</organism>
<dbReference type="Gene3D" id="3.40.50.150">
    <property type="entry name" value="Vaccinia Virus protein VP39"/>
    <property type="match status" value="1"/>
</dbReference>
<reference evidence="2" key="1">
    <citation type="submission" date="2018-03" db="EMBL/GenBank/DDBJ databases">
        <title>Genomic analysis of the strain SH-1 isolated from shrimp intestine.</title>
        <authorList>
            <person name="Kim Y.-S."/>
            <person name="Kim S.-E."/>
            <person name="Kim K.-H."/>
        </authorList>
    </citation>
    <scope>NUCLEOTIDE SEQUENCE [LARGE SCALE GENOMIC DNA]</scope>
    <source>
        <strain evidence="2">SH-1</strain>
    </source>
</reference>
<dbReference type="Proteomes" id="UP000237655">
    <property type="component" value="Chromosome"/>
</dbReference>
<dbReference type="PANTHER" id="PTHR20974">
    <property type="entry name" value="UPF0585 PROTEIN CG18661"/>
    <property type="match status" value="1"/>
</dbReference>
<dbReference type="InterPro" id="IPR010342">
    <property type="entry name" value="DUF938"/>
</dbReference>
<evidence type="ECO:0000313" key="1">
    <source>
        <dbReference type="EMBL" id="AVO39004.1"/>
    </source>
</evidence>
<dbReference type="AlphaFoldDB" id="A0A2S0MSZ5"/>
<accession>A0A2S0MSZ5</accession>
<dbReference type="Pfam" id="PF06080">
    <property type="entry name" value="DUF938"/>
    <property type="match status" value="1"/>
</dbReference>
<dbReference type="SUPFAM" id="SSF53335">
    <property type="entry name" value="S-adenosyl-L-methionine-dependent methyltransferases"/>
    <property type="match status" value="1"/>
</dbReference>
<dbReference type="PANTHER" id="PTHR20974:SF0">
    <property type="entry name" value="UPF0585 PROTEIN CG18661"/>
    <property type="match status" value="1"/>
</dbReference>
<gene>
    <name evidence="1" type="ORF">C6Y53_15665</name>
</gene>
<keyword evidence="2" id="KW-1185">Reference proteome</keyword>
<evidence type="ECO:0000313" key="2">
    <source>
        <dbReference type="Proteomes" id="UP000237655"/>
    </source>
</evidence>
<dbReference type="KEGG" id="thas:C6Y53_15665"/>
<name>A0A2S0MSZ5_9RHOB</name>
<proteinExistence type="predicted"/>
<dbReference type="RefSeq" id="WP_106473314.1">
    <property type="nucleotide sequence ID" value="NZ_CP027665.1"/>
</dbReference>